<sequence>MSAEPTFDQYGSVSDDLADASKQLIKFLCYFLPSGSQEFDGKAFTKAINNRPEGDLCVEDHKSDRIEGQQALLQTMVEKLAMTLGQIAAPIIGQHVLYNLLMTNLDSIEEHEKMGSAWYEKSNDSSSISYRLVIYGPNPNKPSDFYALVCNYKITADITDKETWYSLTNTSEHKFGAEFDCIKLVCNEKFTAGP</sequence>
<protein>
    <submittedName>
        <fullName evidence="1">Uncharacterized protein</fullName>
    </submittedName>
</protein>
<accession>A0A8H3AR91</accession>
<evidence type="ECO:0000313" key="1">
    <source>
        <dbReference type="EMBL" id="CAE6434775.1"/>
    </source>
</evidence>
<gene>
    <name evidence="1" type="ORF">RDB_LOCUS68293</name>
</gene>
<proteinExistence type="predicted"/>
<name>A0A8H3AR91_9AGAM</name>
<dbReference type="SUPFAM" id="SSF55676">
    <property type="entry name" value="CytB endotoxin-like"/>
    <property type="match status" value="1"/>
</dbReference>
<dbReference type="AlphaFoldDB" id="A0A8H3AR91"/>
<dbReference type="EMBL" id="CAJMWT010002161">
    <property type="protein sequence ID" value="CAE6434775.1"/>
    <property type="molecule type" value="Genomic_DNA"/>
</dbReference>
<organism evidence="1 2">
    <name type="scientific">Rhizoctonia solani</name>
    <dbReference type="NCBI Taxonomy" id="456999"/>
    <lineage>
        <taxon>Eukaryota</taxon>
        <taxon>Fungi</taxon>
        <taxon>Dikarya</taxon>
        <taxon>Basidiomycota</taxon>
        <taxon>Agaricomycotina</taxon>
        <taxon>Agaricomycetes</taxon>
        <taxon>Cantharellales</taxon>
        <taxon>Ceratobasidiaceae</taxon>
        <taxon>Rhizoctonia</taxon>
    </lineage>
</organism>
<dbReference type="Gene3D" id="3.40.198.10">
    <property type="entry name" value="Delta-endotoxin CytB-like"/>
    <property type="match status" value="1"/>
</dbReference>
<dbReference type="OrthoDB" id="10254664at2759"/>
<evidence type="ECO:0000313" key="2">
    <source>
        <dbReference type="Proteomes" id="UP000663843"/>
    </source>
</evidence>
<dbReference type="InterPro" id="IPR035918">
    <property type="entry name" value="CytB_endotoxin-like_sf"/>
</dbReference>
<comment type="caution">
    <text evidence="1">The sequence shown here is derived from an EMBL/GenBank/DDBJ whole genome shotgun (WGS) entry which is preliminary data.</text>
</comment>
<reference evidence="1" key="1">
    <citation type="submission" date="2021-01" db="EMBL/GenBank/DDBJ databases">
        <authorList>
            <person name="Kaushik A."/>
        </authorList>
    </citation>
    <scope>NUCLEOTIDE SEQUENCE</scope>
    <source>
        <strain evidence="1">AG2-2IIIB</strain>
    </source>
</reference>
<dbReference type="Proteomes" id="UP000663843">
    <property type="component" value="Unassembled WGS sequence"/>
</dbReference>